<evidence type="ECO:0000256" key="10">
    <source>
        <dbReference type="PROSITE-ProRule" id="PRU01360"/>
    </source>
</evidence>
<keyword evidence="6 11" id="KW-0798">TonB box</keyword>
<name>A0A9X2R847_9FLAO</name>
<keyword evidence="3 10" id="KW-1134">Transmembrane beta strand</keyword>
<evidence type="ECO:0000256" key="4">
    <source>
        <dbReference type="ARBA" id="ARBA00022692"/>
    </source>
</evidence>
<dbReference type="EMBL" id="JANCNS010000002">
    <property type="protein sequence ID" value="MCP9200123.1"/>
    <property type="molecule type" value="Genomic_DNA"/>
</dbReference>
<gene>
    <name evidence="14" type="ORF">MKO06_09400</name>
</gene>
<keyword evidence="8 14" id="KW-0675">Receptor</keyword>
<comment type="subcellular location">
    <subcellularLocation>
        <location evidence="1 10">Cell outer membrane</location>
        <topology evidence="1 10">Multi-pass membrane protein</topology>
    </subcellularLocation>
</comment>
<dbReference type="SUPFAM" id="SSF56935">
    <property type="entry name" value="Porins"/>
    <property type="match status" value="1"/>
</dbReference>
<comment type="similarity">
    <text evidence="10 11">Belongs to the TonB-dependent receptor family.</text>
</comment>
<evidence type="ECO:0000313" key="15">
    <source>
        <dbReference type="Proteomes" id="UP001155280"/>
    </source>
</evidence>
<dbReference type="Pfam" id="PF00593">
    <property type="entry name" value="TonB_dep_Rec_b-barrel"/>
    <property type="match status" value="1"/>
</dbReference>
<dbReference type="GO" id="GO:0044718">
    <property type="term" value="P:siderophore transmembrane transport"/>
    <property type="evidence" value="ECO:0007669"/>
    <property type="project" value="TreeGrafter"/>
</dbReference>
<evidence type="ECO:0000256" key="11">
    <source>
        <dbReference type="RuleBase" id="RU003357"/>
    </source>
</evidence>
<dbReference type="InterPro" id="IPR037066">
    <property type="entry name" value="Plug_dom_sf"/>
</dbReference>
<evidence type="ECO:0000256" key="6">
    <source>
        <dbReference type="ARBA" id="ARBA00023077"/>
    </source>
</evidence>
<dbReference type="GO" id="GO:0015344">
    <property type="term" value="F:siderophore uptake transmembrane transporter activity"/>
    <property type="evidence" value="ECO:0007669"/>
    <property type="project" value="TreeGrafter"/>
</dbReference>
<evidence type="ECO:0000256" key="3">
    <source>
        <dbReference type="ARBA" id="ARBA00022452"/>
    </source>
</evidence>
<dbReference type="PANTHER" id="PTHR30069:SF29">
    <property type="entry name" value="HEMOGLOBIN AND HEMOGLOBIN-HAPTOGLOBIN-BINDING PROTEIN 1-RELATED"/>
    <property type="match status" value="1"/>
</dbReference>
<dbReference type="AlphaFoldDB" id="A0A9X2R847"/>
<proteinExistence type="inferred from homology"/>
<evidence type="ECO:0000256" key="2">
    <source>
        <dbReference type="ARBA" id="ARBA00022448"/>
    </source>
</evidence>
<keyword evidence="5" id="KW-0732">Signal</keyword>
<dbReference type="Gene3D" id="2.40.170.20">
    <property type="entry name" value="TonB-dependent receptor, beta-barrel domain"/>
    <property type="match status" value="1"/>
</dbReference>
<keyword evidence="7 10" id="KW-0472">Membrane</keyword>
<dbReference type="Pfam" id="PF07715">
    <property type="entry name" value="Plug"/>
    <property type="match status" value="1"/>
</dbReference>
<evidence type="ECO:0000256" key="8">
    <source>
        <dbReference type="ARBA" id="ARBA00023170"/>
    </source>
</evidence>
<evidence type="ECO:0000259" key="13">
    <source>
        <dbReference type="Pfam" id="PF07715"/>
    </source>
</evidence>
<dbReference type="Proteomes" id="UP001155280">
    <property type="component" value="Unassembled WGS sequence"/>
</dbReference>
<comment type="caution">
    <text evidence="14">The sequence shown here is derived from an EMBL/GenBank/DDBJ whole genome shotgun (WGS) entry which is preliminary data.</text>
</comment>
<dbReference type="InterPro" id="IPR000531">
    <property type="entry name" value="Beta-barrel_TonB"/>
</dbReference>
<evidence type="ECO:0000256" key="5">
    <source>
        <dbReference type="ARBA" id="ARBA00022729"/>
    </source>
</evidence>
<keyword evidence="9 10" id="KW-0998">Cell outer membrane</keyword>
<evidence type="ECO:0000256" key="1">
    <source>
        <dbReference type="ARBA" id="ARBA00004571"/>
    </source>
</evidence>
<keyword evidence="4 10" id="KW-0812">Transmembrane</keyword>
<accession>A0A9X2R847</accession>
<dbReference type="InterPro" id="IPR012910">
    <property type="entry name" value="Plug_dom"/>
</dbReference>
<feature type="domain" description="TonB-dependent receptor-like beta-barrel" evidence="12">
    <location>
        <begin position="164"/>
        <end position="583"/>
    </location>
</feature>
<dbReference type="InterPro" id="IPR039426">
    <property type="entry name" value="TonB-dep_rcpt-like"/>
</dbReference>
<dbReference type="InterPro" id="IPR036942">
    <property type="entry name" value="Beta-barrel_TonB_sf"/>
</dbReference>
<reference evidence="14" key="1">
    <citation type="submission" date="2022-07" db="EMBL/GenBank/DDBJ databases">
        <title>Gramela sediminis sp. nov., isolated from deep-sea sediment of the Indian Ocean.</title>
        <authorList>
            <person name="Shi H."/>
        </authorList>
    </citation>
    <scope>NUCLEOTIDE SEQUENCE</scope>
    <source>
        <strain evidence="14">GC03-9</strain>
    </source>
</reference>
<dbReference type="GO" id="GO:0009279">
    <property type="term" value="C:cell outer membrane"/>
    <property type="evidence" value="ECO:0007669"/>
    <property type="project" value="UniProtKB-SubCell"/>
</dbReference>
<evidence type="ECO:0000313" key="14">
    <source>
        <dbReference type="EMBL" id="MCP9200123.1"/>
    </source>
</evidence>
<sequence>MKNILFYTLFVIGFCPVLKAQTDITVLDTVLLSDEKLLEFSTGQQVHKLSDSLIRNNDPLLTDILNFNSPVYFKENGRGMVSSPSFRGTTASQTAVVWNGININSQFNGQLDFNTINSGAYDEIAIRGGGGSVVYGTGAIGGSVHLNNIISFRERTEHHLVFRYGSFNTIDARYQLELSKNDWSFNLSLARNSSDNDYEYPEDRGENLNGQYYNNAINLSLGHRFHLNNTIKLISELFEGERHFSLIRPSEPRTRYTNLNSRNLLEWNSEFSDFDQVTTLAYITENYRYYANIESDVYSLGVAKNLIAKYDLSYEAGENILINTVLQNTYIDGEGSDLGSNSRNIFSAAFLFKQALSDKFQYEAGLRKEITQNYESPVLFSLGANYEFNDIYSLQLSASKNFRIPTYNDLYWTNSGNPELDPETSIQGEIGNRFSLRDLDVELVLFYNELQQMIRWLPGENGVWRPRNEDEVQIMGIESRVSWEKLFEDNQQLNVQASFAYTSSQDRDTGRQLIYVPFYKVTGTAGYTWKRFTPSLQLLYNAKVFTRTDHSESLDGYVLANFSASYAMDEKRQWIAGARINNLLNSDYQNVEDRFMPGTNFNIFLNINL</sequence>
<feature type="domain" description="TonB-dependent receptor plug" evidence="13">
    <location>
        <begin position="54"/>
        <end position="142"/>
    </location>
</feature>
<evidence type="ECO:0000256" key="9">
    <source>
        <dbReference type="ARBA" id="ARBA00023237"/>
    </source>
</evidence>
<protein>
    <submittedName>
        <fullName evidence="14">TonB-dependent receptor</fullName>
    </submittedName>
</protein>
<dbReference type="RefSeq" id="WP_241551927.1">
    <property type="nucleotide sequence ID" value="NZ_JANCNS010000002.1"/>
</dbReference>
<keyword evidence="2 10" id="KW-0813">Transport</keyword>
<dbReference type="PANTHER" id="PTHR30069">
    <property type="entry name" value="TONB-DEPENDENT OUTER MEMBRANE RECEPTOR"/>
    <property type="match status" value="1"/>
</dbReference>
<dbReference type="Gene3D" id="2.170.130.10">
    <property type="entry name" value="TonB-dependent receptor, plug domain"/>
    <property type="match status" value="1"/>
</dbReference>
<keyword evidence="15" id="KW-1185">Reference proteome</keyword>
<organism evidence="14 15">
    <name type="scientific">Christiangramia oceanisediminis</name>
    <dbReference type="NCBI Taxonomy" id="2920386"/>
    <lineage>
        <taxon>Bacteria</taxon>
        <taxon>Pseudomonadati</taxon>
        <taxon>Bacteroidota</taxon>
        <taxon>Flavobacteriia</taxon>
        <taxon>Flavobacteriales</taxon>
        <taxon>Flavobacteriaceae</taxon>
        <taxon>Christiangramia</taxon>
    </lineage>
</organism>
<evidence type="ECO:0000259" key="12">
    <source>
        <dbReference type="Pfam" id="PF00593"/>
    </source>
</evidence>
<evidence type="ECO:0000256" key="7">
    <source>
        <dbReference type="ARBA" id="ARBA00023136"/>
    </source>
</evidence>
<dbReference type="PROSITE" id="PS52016">
    <property type="entry name" value="TONB_DEPENDENT_REC_3"/>
    <property type="match status" value="1"/>
</dbReference>